<keyword evidence="1" id="KW-1133">Transmembrane helix</keyword>
<feature type="transmembrane region" description="Helical" evidence="1">
    <location>
        <begin position="142"/>
        <end position="161"/>
    </location>
</feature>
<feature type="transmembrane region" description="Helical" evidence="1">
    <location>
        <begin position="173"/>
        <end position="192"/>
    </location>
</feature>
<name>A0A1H0EMN3_HALAD</name>
<reference evidence="3" key="1">
    <citation type="submission" date="2016-10" db="EMBL/GenBank/DDBJ databases">
        <authorList>
            <person name="Varghese N."/>
            <person name="Submissions S."/>
        </authorList>
    </citation>
    <scope>NUCLEOTIDE SEQUENCE [LARGE SCALE GENOMIC DNA]</scope>
    <source>
        <strain evidence="3">CGMCC 1.3703</strain>
    </source>
</reference>
<sequence>MKGAIAMLLFSIMLTIHIIAGFSALAVFWIPLVTKKGGNIHRKVGWVYVTAMYTVAATALYMGIYRIFFDYTVPEARAFSFFLLFIATLSGATAWMGIRVLRFKRRTEKHRNVYDLGISCLLILMSAITMVVGWMYDFPLLQYFPILGIILGGGQLYYWLTPPQNKMHWYFEHYGNLIGCSIATLTAFTVFGAPRLLNISSTSIWLWLLPTVVLTPLIYVFNWYYRKKFKIQKVKKQSA</sequence>
<dbReference type="AlphaFoldDB" id="A0A1H0EMN3"/>
<keyword evidence="1" id="KW-0812">Transmembrane</keyword>
<feature type="transmembrane region" description="Helical" evidence="1">
    <location>
        <begin position="80"/>
        <end position="101"/>
    </location>
</feature>
<evidence type="ECO:0000313" key="2">
    <source>
        <dbReference type="EMBL" id="SDN83664.1"/>
    </source>
</evidence>
<feature type="transmembrane region" description="Helical" evidence="1">
    <location>
        <begin position="204"/>
        <end position="225"/>
    </location>
</feature>
<organism evidence="2 3">
    <name type="scientific">Halobacillus aidingensis</name>
    <dbReference type="NCBI Taxonomy" id="240303"/>
    <lineage>
        <taxon>Bacteria</taxon>
        <taxon>Bacillati</taxon>
        <taxon>Bacillota</taxon>
        <taxon>Bacilli</taxon>
        <taxon>Bacillales</taxon>
        <taxon>Bacillaceae</taxon>
        <taxon>Halobacillus</taxon>
    </lineage>
</organism>
<dbReference type="EMBL" id="FNIZ01000001">
    <property type="protein sequence ID" value="SDN83664.1"/>
    <property type="molecule type" value="Genomic_DNA"/>
</dbReference>
<protein>
    <submittedName>
        <fullName evidence="2">Predicted membrane protein</fullName>
    </submittedName>
</protein>
<dbReference type="Proteomes" id="UP000198860">
    <property type="component" value="Unassembled WGS sequence"/>
</dbReference>
<accession>A0A1H0EMN3</accession>
<feature type="transmembrane region" description="Helical" evidence="1">
    <location>
        <begin position="6"/>
        <end position="33"/>
    </location>
</feature>
<keyword evidence="3" id="KW-1185">Reference proteome</keyword>
<gene>
    <name evidence="2" type="ORF">SAMN05421677_101245</name>
</gene>
<feature type="transmembrane region" description="Helical" evidence="1">
    <location>
        <begin position="45"/>
        <end position="68"/>
    </location>
</feature>
<proteinExistence type="predicted"/>
<evidence type="ECO:0000313" key="3">
    <source>
        <dbReference type="Proteomes" id="UP000198860"/>
    </source>
</evidence>
<evidence type="ECO:0000256" key="1">
    <source>
        <dbReference type="SAM" id="Phobius"/>
    </source>
</evidence>
<keyword evidence="1" id="KW-0472">Membrane</keyword>
<feature type="transmembrane region" description="Helical" evidence="1">
    <location>
        <begin position="113"/>
        <end position="136"/>
    </location>
</feature>